<evidence type="ECO:0000256" key="11">
    <source>
        <dbReference type="ARBA" id="ARBA00022777"/>
    </source>
</evidence>
<comment type="similarity">
    <text evidence="3">Belongs to the CpsD/CapB family.</text>
</comment>
<keyword evidence="13 18" id="KW-1133">Transmembrane helix</keyword>
<comment type="catalytic activity">
    <reaction evidence="16">
        <text>L-tyrosyl-[protein] + ATP = O-phospho-L-tyrosyl-[protein] + ADP + H(+)</text>
        <dbReference type="Rhea" id="RHEA:10596"/>
        <dbReference type="Rhea" id="RHEA-COMP:10136"/>
        <dbReference type="Rhea" id="RHEA-COMP:20101"/>
        <dbReference type="ChEBI" id="CHEBI:15378"/>
        <dbReference type="ChEBI" id="CHEBI:30616"/>
        <dbReference type="ChEBI" id="CHEBI:46858"/>
        <dbReference type="ChEBI" id="CHEBI:61978"/>
        <dbReference type="ChEBI" id="CHEBI:456216"/>
        <dbReference type="EC" id="2.7.10.2"/>
    </reaction>
</comment>
<feature type="domain" description="Polysaccharide chain length determinant N-terminal" evidence="19">
    <location>
        <begin position="56"/>
        <end position="137"/>
    </location>
</feature>
<evidence type="ECO:0000259" key="20">
    <source>
        <dbReference type="Pfam" id="PF13614"/>
    </source>
</evidence>
<keyword evidence="7" id="KW-0997">Cell inner membrane</keyword>
<dbReference type="Gene3D" id="3.40.50.300">
    <property type="entry name" value="P-loop containing nucleotide triphosphate hydrolases"/>
    <property type="match status" value="1"/>
</dbReference>
<keyword evidence="6" id="KW-1003">Cell membrane</keyword>
<evidence type="ECO:0000256" key="8">
    <source>
        <dbReference type="ARBA" id="ARBA00022679"/>
    </source>
</evidence>
<dbReference type="SUPFAM" id="SSF52540">
    <property type="entry name" value="P-loop containing nucleoside triphosphate hydrolases"/>
    <property type="match status" value="1"/>
</dbReference>
<feature type="transmembrane region" description="Helical" evidence="18">
    <location>
        <begin position="70"/>
        <end position="89"/>
    </location>
</feature>
<evidence type="ECO:0000256" key="13">
    <source>
        <dbReference type="ARBA" id="ARBA00022989"/>
    </source>
</evidence>
<dbReference type="Pfam" id="PF13614">
    <property type="entry name" value="AAA_31"/>
    <property type="match status" value="1"/>
</dbReference>
<evidence type="ECO:0000256" key="10">
    <source>
        <dbReference type="ARBA" id="ARBA00022741"/>
    </source>
</evidence>
<evidence type="ECO:0000256" key="16">
    <source>
        <dbReference type="ARBA" id="ARBA00051245"/>
    </source>
</evidence>
<keyword evidence="12" id="KW-0067">ATP-binding</keyword>
<comment type="subcellular location">
    <subcellularLocation>
        <location evidence="1">Cell inner membrane</location>
        <topology evidence="1">Multi-pass membrane protein</topology>
    </subcellularLocation>
</comment>
<dbReference type="GO" id="GO:0005886">
    <property type="term" value="C:plasma membrane"/>
    <property type="evidence" value="ECO:0007669"/>
    <property type="project" value="UniProtKB-SubCell"/>
</dbReference>
<dbReference type="InterPro" id="IPR025669">
    <property type="entry name" value="AAA_dom"/>
</dbReference>
<evidence type="ECO:0000256" key="17">
    <source>
        <dbReference type="SAM" id="MobiDB-lite"/>
    </source>
</evidence>
<organism evidence="21 22">
    <name type="scientific">Quadrisphaera setariae</name>
    <dbReference type="NCBI Taxonomy" id="2593304"/>
    <lineage>
        <taxon>Bacteria</taxon>
        <taxon>Bacillati</taxon>
        <taxon>Actinomycetota</taxon>
        <taxon>Actinomycetes</taxon>
        <taxon>Kineosporiales</taxon>
        <taxon>Kineosporiaceae</taxon>
        <taxon>Quadrisphaera</taxon>
    </lineage>
</organism>
<dbReference type="GO" id="GO:0005524">
    <property type="term" value="F:ATP binding"/>
    <property type="evidence" value="ECO:0007669"/>
    <property type="project" value="UniProtKB-KW"/>
</dbReference>
<sequence length="539" mass="54138">MNPQVRGRSGEIGTLGARAPPPDRLKTPPGSAEGVTTSPLTGPPPGPRCAGERRTTMTLRDLVGALRRQWVVVLTAVVLATAAAGWSAATAAPTYRASASAFVTATGQSAGTALQGSQFALQQVGSYATLATSATVLQAAANDRALGESVADLRRRVTASNADGTVLVTLTATGPTASDAAALADQVAVSFAAAVEDLGQQGGAGSAPVAVTVVDRAAGTATRSGSRPALVLLAGALAGLLLGGGAAVVRHLLGRRLATAEEVTALLGARPLGVVAAHRRAAADVPAGLAEPTWTEGYRTTRDALGLVSPDGPPQVLLVTSAAQGEGKSTTSCHLALAMAAAGSRVLLVDADLRRPVVASRLGLEASVGLVDVLAGRLELQDAVQPSLHPGLSVLAAGRTPPDPGALLGSRQMRVLLDAARQQHDVVVVDAPPVLPVTDAGVLVGATDGALLVVRAGRTARAEVLEAQERLEQGSGRVLGTVLVAAHPRDVPHGQLAGAGRDQGVQRGWPPAPRRAPRAATGAAPQRADTAPAEISPGR</sequence>
<feature type="region of interest" description="Disordered" evidence="17">
    <location>
        <begin position="1"/>
        <end position="52"/>
    </location>
</feature>
<dbReference type="EC" id="2.7.10.2" evidence="5"/>
<keyword evidence="8 21" id="KW-0808">Transferase</keyword>
<evidence type="ECO:0000256" key="18">
    <source>
        <dbReference type="SAM" id="Phobius"/>
    </source>
</evidence>
<dbReference type="CDD" id="cd05387">
    <property type="entry name" value="BY-kinase"/>
    <property type="match status" value="1"/>
</dbReference>
<evidence type="ECO:0000256" key="4">
    <source>
        <dbReference type="ARBA" id="ARBA00008883"/>
    </source>
</evidence>
<comment type="similarity">
    <text evidence="2">Belongs to the CpsC/CapA family.</text>
</comment>
<evidence type="ECO:0000256" key="7">
    <source>
        <dbReference type="ARBA" id="ARBA00022519"/>
    </source>
</evidence>
<evidence type="ECO:0000256" key="2">
    <source>
        <dbReference type="ARBA" id="ARBA00006683"/>
    </source>
</evidence>
<dbReference type="Pfam" id="PF02706">
    <property type="entry name" value="Wzz"/>
    <property type="match status" value="1"/>
</dbReference>
<comment type="caution">
    <text evidence="21">The sequence shown here is derived from an EMBL/GenBank/DDBJ whole genome shotgun (WGS) entry which is preliminary data.</text>
</comment>
<keyword evidence="15" id="KW-0829">Tyrosine-protein kinase</keyword>
<evidence type="ECO:0000256" key="9">
    <source>
        <dbReference type="ARBA" id="ARBA00022692"/>
    </source>
</evidence>
<dbReference type="InterPro" id="IPR050445">
    <property type="entry name" value="Bact_polysacc_biosynth/exp"/>
</dbReference>
<dbReference type="AlphaFoldDB" id="A0A5C8ZGT8"/>
<gene>
    <name evidence="21" type="ORF">FMM08_09780</name>
</gene>
<evidence type="ECO:0000313" key="22">
    <source>
        <dbReference type="Proteomes" id="UP000321234"/>
    </source>
</evidence>
<evidence type="ECO:0000256" key="14">
    <source>
        <dbReference type="ARBA" id="ARBA00023136"/>
    </source>
</evidence>
<dbReference type="GO" id="GO:0004715">
    <property type="term" value="F:non-membrane spanning protein tyrosine kinase activity"/>
    <property type="evidence" value="ECO:0007669"/>
    <property type="project" value="UniProtKB-EC"/>
</dbReference>
<evidence type="ECO:0000256" key="6">
    <source>
        <dbReference type="ARBA" id="ARBA00022475"/>
    </source>
</evidence>
<feature type="domain" description="AAA" evidence="20">
    <location>
        <begin position="324"/>
        <end position="446"/>
    </location>
</feature>
<proteinExistence type="inferred from homology"/>
<reference evidence="21 22" key="1">
    <citation type="submission" date="2019-07" db="EMBL/GenBank/DDBJ databases">
        <title>Quadrisphaera sp. strain DD2A genome sequencing and assembly.</title>
        <authorList>
            <person name="Kim I."/>
        </authorList>
    </citation>
    <scope>NUCLEOTIDE SEQUENCE [LARGE SCALE GENOMIC DNA]</scope>
    <source>
        <strain evidence="21 22">DD2A</strain>
    </source>
</reference>
<dbReference type="InterPro" id="IPR003856">
    <property type="entry name" value="LPS_length_determ_N"/>
</dbReference>
<evidence type="ECO:0000259" key="19">
    <source>
        <dbReference type="Pfam" id="PF02706"/>
    </source>
</evidence>
<feature type="compositionally biased region" description="Low complexity" evidence="17">
    <location>
        <begin position="518"/>
        <end position="531"/>
    </location>
</feature>
<evidence type="ECO:0000256" key="1">
    <source>
        <dbReference type="ARBA" id="ARBA00004429"/>
    </source>
</evidence>
<name>A0A5C8ZGT8_9ACTN</name>
<dbReference type="InterPro" id="IPR027417">
    <property type="entry name" value="P-loop_NTPase"/>
</dbReference>
<evidence type="ECO:0000313" key="21">
    <source>
        <dbReference type="EMBL" id="TXR56381.1"/>
    </source>
</evidence>
<keyword evidence="22" id="KW-1185">Reference proteome</keyword>
<evidence type="ECO:0000256" key="15">
    <source>
        <dbReference type="ARBA" id="ARBA00023137"/>
    </source>
</evidence>
<dbReference type="EMBL" id="VKAC01000005">
    <property type="protein sequence ID" value="TXR56381.1"/>
    <property type="molecule type" value="Genomic_DNA"/>
</dbReference>
<feature type="region of interest" description="Disordered" evidence="17">
    <location>
        <begin position="491"/>
        <end position="539"/>
    </location>
</feature>
<comment type="similarity">
    <text evidence="4">Belongs to the etk/wzc family.</text>
</comment>
<evidence type="ECO:0000256" key="12">
    <source>
        <dbReference type="ARBA" id="ARBA00022840"/>
    </source>
</evidence>
<dbReference type="OrthoDB" id="9812433at2"/>
<accession>A0A5C8ZGT8</accession>
<keyword evidence="11 21" id="KW-0418">Kinase</keyword>
<dbReference type="PANTHER" id="PTHR32309">
    <property type="entry name" value="TYROSINE-PROTEIN KINASE"/>
    <property type="match status" value="1"/>
</dbReference>
<dbReference type="PANTHER" id="PTHR32309:SF13">
    <property type="entry name" value="FERRIC ENTEROBACTIN TRANSPORT PROTEIN FEPE"/>
    <property type="match status" value="1"/>
</dbReference>
<protein>
    <recommendedName>
        <fullName evidence="5">non-specific protein-tyrosine kinase</fullName>
        <ecNumber evidence="5">2.7.10.2</ecNumber>
    </recommendedName>
</protein>
<keyword evidence="14 18" id="KW-0472">Membrane</keyword>
<keyword evidence="9 18" id="KW-0812">Transmembrane</keyword>
<evidence type="ECO:0000256" key="3">
    <source>
        <dbReference type="ARBA" id="ARBA00007316"/>
    </source>
</evidence>
<dbReference type="InterPro" id="IPR005702">
    <property type="entry name" value="Wzc-like_C"/>
</dbReference>
<dbReference type="NCBIfam" id="TIGR01007">
    <property type="entry name" value="eps_fam"/>
    <property type="match status" value="1"/>
</dbReference>
<dbReference type="Proteomes" id="UP000321234">
    <property type="component" value="Unassembled WGS sequence"/>
</dbReference>
<keyword evidence="10" id="KW-0547">Nucleotide-binding</keyword>
<evidence type="ECO:0000256" key="5">
    <source>
        <dbReference type="ARBA" id="ARBA00011903"/>
    </source>
</evidence>